<evidence type="ECO:0000313" key="2">
    <source>
        <dbReference type="EMBL" id="MFC6837769.1"/>
    </source>
</evidence>
<gene>
    <name evidence="2" type="ORF">ACFQHK_14840</name>
</gene>
<organism evidence="2 3">
    <name type="scientific">Halomarina ordinaria</name>
    <dbReference type="NCBI Taxonomy" id="3033939"/>
    <lineage>
        <taxon>Archaea</taxon>
        <taxon>Methanobacteriati</taxon>
        <taxon>Methanobacteriota</taxon>
        <taxon>Stenosarchaea group</taxon>
        <taxon>Halobacteria</taxon>
        <taxon>Halobacteriales</taxon>
        <taxon>Natronomonadaceae</taxon>
        <taxon>Halomarina</taxon>
    </lineage>
</organism>
<accession>A0ABD5UBD0</accession>
<evidence type="ECO:0000259" key="1">
    <source>
        <dbReference type="Pfam" id="PF18545"/>
    </source>
</evidence>
<feature type="domain" description="Halobacterial output" evidence="1">
    <location>
        <begin position="13"/>
        <end position="82"/>
    </location>
</feature>
<proteinExistence type="predicted"/>
<dbReference type="RefSeq" id="WP_304449431.1">
    <property type="nucleotide sequence ID" value="NZ_JARRAH010000001.1"/>
</dbReference>
<reference evidence="2 3" key="1">
    <citation type="journal article" date="2019" name="Int. J. Syst. Evol. Microbiol.">
        <title>The Global Catalogue of Microorganisms (GCM) 10K type strain sequencing project: providing services to taxonomists for standard genome sequencing and annotation.</title>
        <authorList>
            <consortium name="The Broad Institute Genomics Platform"/>
            <consortium name="The Broad Institute Genome Sequencing Center for Infectious Disease"/>
            <person name="Wu L."/>
            <person name="Ma J."/>
        </authorList>
    </citation>
    <scope>NUCLEOTIDE SEQUENCE [LARGE SCALE GENOMIC DNA]</scope>
    <source>
        <strain evidence="2 3">PSRA2</strain>
    </source>
</reference>
<keyword evidence="3" id="KW-1185">Reference proteome</keyword>
<dbReference type="Pfam" id="PF18545">
    <property type="entry name" value="HalOD1"/>
    <property type="match status" value="1"/>
</dbReference>
<protein>
    <submittedName>
        <fullName evidence="2">HalOD1 output domain-containing protein</fullName>
    </submittedName>
</protein>
<dbReference type="InterPro" id="IPR040624">
    <property type="entry name" value="HalOD1"/>
</dbReference>
<sequence>MTEDRRMRWNRGSLACDVVRTVAAVRGVPPATLEHRLYDAVDADALERLFAARPDGSARRPGRASFVLAECRVVVEADGGVVAYRLDE</sequence>
<name>A0ABD5UBD0_9EURY</name>
<dbReference type="Proteomes" id="UP001596406">
    <property type="component" value="Unassembled WGS sequence"/>
</dbReference>
<dbReference type="EMBL" id="JBHSXM010000001">
    <property type="protein sequence ID" value="MFC6837769.1"/>
    <property type="molecule type" value="Genomic_DNA"/>
</dbReference>
<evidence type="ECO:0000313" key="3">
    <source>
        <dbReference type="Proteomes" id="UP001596406"/>
    </source>
</evidence>
<dbReference type="AlphaFoldDB" id="A0ABD5UBD0"/>
<comment type="caution">
    <text evidence="2">The sequence shown here is derived from an EMBL/GenBank/DDBJ whole genome shotgun (WGS) entry which is preliminary data.</text>
</comment>